<dbReference type="InterPro" id="IPR023997">
    <property type="entry name" value="TonB-dep_OMP_SusC/RagA_CS"/>
</dbReference>
<keyword evidence="5 7" id="KW-0472">Membrane</keyword>
<dbReference type="PROSITE" id="PS52016">
    <property type="entry name" value="TONB_DEPENDENT_REC_3"/>
    <property type="match status" value="1"/>
</dbReference>
<evidence type="ECO:0000256" key="3">
    <source>
        <dbReference type="ARBA" id="ARBA00022452"/>
    </source>
</evidence>
<dbReference type="InterPro" id="IPR037066">
    <property type="entry name" value="Plug_dom_sf"/>
</dbReference>
<evidence type="ECO:0000256" key="4">
    <source>
        <dbReference type="ARBA" id="ARBA00022692"/>
    </source>
</evidence>
<reference evidence="11 13" key="1">
    <citation type="submission" date="2014-07" db="EMBL/GenBank/DDBJ databases">
        <title>Porphyromonadaceae bacterium OUH 308042 = ATCC BAA-2681 = DSM 28342 draft genome.</title>
        <authorList>
            <person name="Sydenham T.V."/>
            <person name="Hasman H."/>
            <person name="Justensen U.S."/>
        </authorList>
    </citation>
    <scope>NUCLEOTIDE SEQUENCE [LARGE SCALE GENOMIC DNA]</scope>
    <source>
        <strain evidence="11 13">OUH 308042</strain>
    </source>
</reference>
<evidence type="ECO:0000256" key="8">
    <source>
        <dbReference type="SAM" id="SignalP"/>
    </source>
</evidence>
<comment type="caution">
    <text evidence="11">The sequence shown here is derived from an EMBL/GenBank/DDBJ whole genome shotgun (WGS) entry which is preliminary data.</text>
</comment>
<gene>
    <name evidence="11" type="ORF">BA92_06040</name>
    <name evidence="10" type="ORF">IE90_12090</name>
</gene>
<evidence type="ECO:0000256" key="7">
    <source>
        <dbReference type="PROSITE-ProRule" id="PRU01360"/>
    </source>
</evidence>
<evidence type="ECO:0000256" key="1">
    <source>
        <dbReference type="ARBA" id="ARBA00004571"/>
    </source>
</evidence>
<keyword evidence="6 7" id="KW-0998">Cell outer membrane</keyword>
<organism evidence="11 13">
    <name type="scientific">Sanguibacteroides justesenii</name>
    <dbReference type="NCBI Taxonomy" id="1547597"/>
    <lineage>
        <taxon>Bacteria</taxon>
        <taxon>Pseudomonadati</taxon>
        <taxon>Bacteroidota</taxon>
        <taxon>Bacteroidia</taxon>
        <taxon>Bacteroidales</taxon>
        <taxon>Porphyromonadaceae</taxon>
        <taxon>Sanguibacteroides</taxon>
    </lineage>
</organism>
<dbReference type="Proteomes" id="UP000031980">
    <property type="component" value="Unassembled WGS sequence"/>
</dbReference>
<dbReference type="NCBIfam" id="TIGR04056">
    <property type="entry name" value="OMP_RagA_SusC"/>
    <property type="match status" value="1"/>
</dbReference>
<evidence type="ECO:0000256" key="6">
    <source>
        <dbReference type="ARBA" id="ARBA00023237"/>
    </source>
</evidence>
<protein>
    <submittedName>
        <fullName evidence="11">Membrane protein</fullName>
    </submittedName>
</protein>
<dbReference type="Pfam" id="PF07715">
    <property type="entry name" value="Plug"/>
    <property type="match status" value="1"/>
</dbReference>
<evidence type="ECO:0000313" key="13">
    <source>
        <dbReference type="Proteomes" id="UP000031980"/>
    </source>
</evidence>
<dbReference type="GO" id="GO:0009279">
    <property type="term" value="C:cell outer membrane"/>
    <property type="evidence" value="ECO:0007669"/>
    <property type="project" value="UniProtKB-SubCell"/>
</dbReference>
<dbReference type="NCBIfam" id="TIGR04057">
    <property type="entry name" value="SusC_RagA_signa"/>
    <property type="match status" value="1"/>
</dbReference>
<keyword evidence="8" id="KW-0732">Signal</keyword>
<dbReference type="Gene3D" id="2.40.170.20">
    <property type="entry name" value="TonB-dependent receptor, beta-barrel domain"/>
    <property type="match status" value="1"/>
</dbReference>
<evidence type="ECO:0000313" key="11">
    <source>
        <dbReference type="EMBL" id="KIO45995.1"/>
    </source>
</evidence>
<dbReference type="AlphaFoldDB" id="A0A0C3R777"/>
<dbReference type="InterPro" id="IPR036942">
    <property type="entry name" value="Beta-barrel_TonB_sf"/>
</dbReference>
<evidence type="ECO:0000256" key="2">
    <source>
        <dbReference type="ARBA" id="ARBA00022448"/>
    </source>
</evidence>
<dbReference type="InterPro" id="IPR012910">
    <property type="entry name" value="Plug_dom"/>
</dbReference>
<evidence type="ECO:0000313" key="10">
    <source>
        <dbReference type="EMBL" id="KIO43831.1"/>
    </source>
</evidence>
<dbReference type="SUPFAM" id="SSF49464">
    <property type="entry name" value="Carboxypeptidase regulatory domain-like"/>
    <property type="match status" value="1"/>
</dbReference>
<keyword evidence="4 7" id="KW-0812">Transmembrane</keyword>
<dbReference type="EMBL" id="JPIU01000037">
    <property type="protein sequence ID" value="KIO45995.1"/>
    <property type="molecule type" value="Genomic_DNA"/>
</dbReference>
<dbReference type="InterPro" id="IPR023996">
    <property type="entry name" value="TonB-dep_OMP_SusC/RagA"/>
</dbReference>
<dbReference type="InterPro" id="IPR039426">
    <property type="entry name" value="TonB-dep_rcpt-like"/>
</dbReference>
<keyword evidence="2 7" id="KW-0813">Transport</keyword>
<evidence type="ECO:0000256" key="5">
    <source>
        <dbReference type="ARBA" id="ARBA00023136"/>
    </source>
</evidence>
<feature type="domain" description="TonB-dependent receptor plug" evidence="9">
    <location>
        <begin position="222"/>
        <end position="348"/>
    </location>
</feature>
<proteinExistence type="inferred from homology"/>
<dbReference type="SUPFAM" id="SSF56935">
    <property type="entry name" value="Porins"/>
    <property type="match status" value="1"/>
</dbReference>
<dbReference type="EMBL" id="JPIT01000031">
    <property type="protein sequence ID" value="KIO43831.1"/>
    <property type="molecule type" value="Genomic_DNA"/>
</dbReference>
<comment type="subcellular location">
    <subcellularLocation>
        <location evidence="1 7">Cell outer membrane</location>
        <topology evidence="1 7">Multi-pass membrane protein</topology>
    </subcellularLocation>
</comment>
<name>A0A0C3R777_9PORP</name>
<evidence type="ECO:0000259" key="9">
    <source>
        <dbReference type="Pfam" id="PF07715"/>
    </source>
</evidence>
<keyword evidence="13" id="KW-1185">Reference proteome</keyword>
<sequence>MNYKRVIRKKVWCRRVFLCLLVLGFISVAERAAAQVRLSMKMKNTTLKAVFEEITRQTGYEFVYSNNEIERVGKIDVVSKDRNVEEVLADCLKGTELWYKIEDKIVIISPKLQKQEKKNIKSKVVKGRVADQKGLSLPGVTVVIKGTHLGQATDSSGFFSLLVPDTTRAELVFSFVGMETRVIPFEDIPKTGEWVVKMKVNREELSEVVVTGMFNRRKEGFTGSAVTVKGEELKKISTTNIAKALAAIEPSFRVMEDIENGSNPNRLPDLRMRGQATLPGGNAGASANVVTLQGEYATYPNQPLLIMDGFEIDLQTMVDLDPDRVESITLLKDAAATAIYGSKAANGVIVIETKIPKEGRLWVTYGGNVRVETPDLSDYNLMNAAEKLEAERRAGFYRDNGSVDNFALVLYQEKMREVKRGVNTYWLDKPLRTAVQQRHSLTLEGGDRALRYRLYAGVNFTPGVMKGSKRNTTTGSLDLQYRFQKLLLKNSITVNSTVGDESPWGNFSEYTRLNPYLRPYGENGEVMKRLDRFDGMIRGTTAVLDYANPMYNTTFHTRNRTMGFGVRNLFKIEYNPLESMRLEGSFSLSKSNGKTDVFRPAQHTAFIGIADPSLRGDFRRTQQEEFSYALDLTGSYNKLFGGVHYFTGNVRMSVQETQNSNYGAYVTGFPNDNMDDILFGKKYDEKMTGMENTSRLIGWVATLGYSYNYKYSVDFNIRADGSSLFGKDNRFAPFWSAGLRWDVKKELFMSRIGFISDFVLRGSYGVTGTQGFAPYQSRELYTYGVLLKPYLASDGTGAELVAMPNEKLKWQQTETWNVAWELGLFDGRITARAEYFRKRTKNSLTDITIAPSSGFISYPENMGTIENKGVELNLSFIPYRDAEKAAYWIVSVNGSHNRDKLKKISEALRNMNAVNAEKLKDSPLPRYEEGESMNRIWVVKSLGIDPATGEEIFLRRNGNVTGTWDPIDMVACGNTEPRWRGSLNSSFTYKGFGMNMSFAYKFGGQMYNQTLVDKVENADLMYNADKRVLDLRWKKKGDRVKYKKISPAAEGSKTKASSRFVMDENTLQMTSLSFSYRMDKTNAKYIERWGMNSVNLAFNMEDLFYLSSIKQERGLKYPFARQFSLSLNVAF</sequence>
<accession>A0A0C3R777</accession>
<dbReference type="Pfam" id="PF13715">
    <property type="entry name" value="CarbopepD_reg_2"/>
    <property type="match status" value="1"/>
</dbReference>
<feature type="signal peptide" evidence="8">
    <location>
        <begin position="1"/>
        <end position="34"/>
    </location>
</feature>
<feature type="chain" id="PRO_5002169169" evidence="8">
    <location>
        <begin position="35"/>
        <end position="1131"/>
    </location>
</feature>
<dbReference type="Gene3D" id="2.170.130.10">
    <property type="entry name" value="TonB-dependent receptor, plug domain"/>
    <property type="match status" value="1"/>
</dbReference>
<evidence type="ECO:0000313" key="12">
    <source>
        <dbReference type="Proteomes" id="UP000031937"/>
    </source>
</evidence>
<dbReference type="InterPro" id="IPR008969">
    <property type="entry name" value="CarboxyPept-like_regulatory"/>
</dbReference>
<comment type="similarity">
    <text evidence="7">Belongs to the TonB-dependent receptor family.</text>
</comment>
<keyword evidence="3 7" id="KW-1134">Transmembrane beta strand</keyword>
<dbReference type="Proteomes" id="UP000031937">
    <property type="component" value="Unassembled WGS sequence"/>
</dbReference>
<reference evidence="10 12" key="2">
    <citation type="submission" date="2014-07" db="EMBL/GenBank/DDBJ databases">
        <title>Porphyromonadaceae bacterium OUH 334697 = ATCC BAA-2682 = DSM 28341 draft genome.</title>
        <authorList>
            <person name="Sydenham T.V."/>
            <person name="Hasman H."/>
            <person name="Justesen U.S."/>
        </authorList>
    </citation>
    <scope>NUCLEOTIDE SEQUENCE [LARGE SCALE GENOMIC DNA]</scope>
    <source>
        <strain evidence="10 12">OUH 334697</strain>
    </source>
</reference>